<evidence type="ECO:0000313" key="2">
    <source>
        <dbReference type="Proteomes" id="UP000054843"/>
    </source>
</evidence>
<keyword evidence="2" id="KW-1185">Reference proteome</keyword>
<name>A0A0V1MIP5_9BILA</name>
<sequence>MDFAVLGTQKSSFAIFAFSYKHRYLSIGESVVQRNLRILNILQTQPIQLRCSKGNSLGTITLTILINFMELFSNLQEVDIAGPIY</sequence>
<dbReference type="AlphaFoldDB" id="A0A0V1MIP5"/>
<comment type="caution">
    <text evidence="1">The sequence shown here is derived from an EMBL/GenBank/DDBJ whole genome shotgun (WGS) entry which is preliminary data.</text>
</comment>
<evidence type="ECO:0000313" key="1">
    <source>
        <dbReference type="EMBL" id="KRZ71732.1"/>
    </source>
</evidence>
<organism evidence="1 2">
    <name type="scientific">Trichinella papuae</name>
    <dbReference type="NCBI Taxonomy" id="268474"/>
    <lineage>
        <taxon>Eukaryota</taxon>
        <taxon>Metazoa</taxon>
        <taxon>Ecdysozoa</taxon>
        <taxon>Nematoda</taxon>
        <taxon>Enoplea</taxon>
        <taxon>Dorylaimia</taxon>
        <taxon>Trichinellida</taxon>
        <taxon>Trichinellidae</taxon>
        <taxon>Trichinella</taxon>
    </lineage>
</organism>
<protein>
    <submittedName>
        <fullName evidence="1">Uncharacterized protein</fullName>
    </submittedName>
</protein>
<reference evidence="1 2" key="1">
    <citation type="submission" date="2015-01" db="EMBL/GenBank/DDBJ databases">
        <title>Evolution of Trichinella species and genotypes.</title>
        <authorList>
            <person name="Korhonen P.K."/>
            <person name="Edoardo P."/>
            <person name="Giuseppe L.R."/>
            <person name="Gasser R.B."/>
        </authorList>
    </citation>
    <scope>NUCLEOTIDE SEQUENCE [LARGE SCALE GENOMIC DNA]</scope>
    <source>
        <strain evidence="1">ISS1980</strain>
    </source>
</reference>
<dbReference type="Proteomes" id="UP000054843">
    <property type="component" value="Unassembled WGS sequence"/>
</dbReference>
<accession>A0A0V1MIP5</accession>
<gene>
    <name evidence="1" type="ORF">T10_7773</name>
</gene>
<proteinExistence type="predicted"/>
<dbReference type="EMBL" id="JYDO01000090">
    <property type="protein sequence ID" value="KRZ71732.1"/>
    <property type="molecule type" value="Genomic_DNA"/>
</dbReference>